<evidence type="ECO:0000256" key="4">
    <source>
        <dbReference type="ARBA" id="ARBA00022729"/>
    </source>
</evidence>
<dbReference type="PANTHER" id="PTHR11567">
    <property type="entry name" value="ACID PHOSPHATASE-RELATED"/>
    <property type="match status" value="1"/>
</dbReference>
<organism evidence="9">
    <name type="scientific">Cacopsylla melanoneura</name>
    <dbReference type="NCBI Taxonomy" id="428564"/>
    <lineage>
        <taxon>Eukaryota</taxon>
        <taxon>Metazoa</taxon>
        <taxon>Ecdysozoa</taxon>
        <taxon>Arthropoda</taxon>
        <taxon>Hexapoda</taxon>
        <taxon>Insecta</taxon>
        <taxon>Pterygota</taxon>
        <taxon>Neoptera</taxon>
        <taxon>Paraneoptera</taxon>
        <taxon>Hemiptera</taxon>
        <taxon>Sternorrhyncha</taxon>
        <taxon>Psylloidea</taxon>
        <taxon>Psyllidae</taxon>
        <taxon>Psyllinae</taxon>
        <taxon>Cacopsylla</taxon>
    </lineage>
</organism>
<protein>
    <recommendedName>
        <fullName evidence="3">acid phosphatase</fullName>
        <ecNumber evidence="3">3.1.3.2</ecNumber>
    </recommendedName>
</protein>
<dbReference type="PANTHER" id="PTHR11567:SF211">
    <property type="entry name" value="PROSTATIC ACID PHOSPHATASE"/>
    <property type="match status" value="1"/>
</dbReference>
<dbReference type="InterPro" id="IPR000560">
    <property type="entry name" value="His_Pase_clade-2"/>
</dbReference>
<dbReference type="EMBL" id="HBUF01351833">
    <property type="protein sequence ID" value="CAG6714467.1"/>
    <property type="molecule type" value="Transcribed_RNA"/>
</dbReference>
<dbReference type="InterPro" id="IPR029033">
    <property type="entry name" value="His_PPase_superfam"/>
</dbReference>
<evidence type="ECO:0000256" key="3">
    <source>
        <dbReference type="ARBA" id="ARBA00012646"/>
    </source>
</evidence>
<dbReference type="EMBL" id="HBUF01351832">
    <property type="protein sequence ID" value="CAG6714464.1"/>
    <property type="molecule type" value="Transcribed_RNA"/>
</dbReference>
<dbReference type="InterPro" id="IPR050645">
    <property type="entry name" value="Histidine_acid_phosphatase"/>
</dbReference>
<comment type="similarity">
    <text evidence="2">Belongs to the histidine acid phosphatase family.</text>
</comment>
<dbReference type="EMBL" id="HBUF01351830">
    <property type="protein sequence ID" value="CAG6714458.1"/>
    <property type="molecule type" value="Transcribed_RNA"/>
</dbReference>
<dbReference type="Pfam" id="PF00328">
    <property type="entry name" value="His_Phos_2"/>
    <property type="match status" value="1"/>
</dbReference>
<dbReference type="AlphaFoldDB" id="A0A8D8UYD7"/>
<dbReference type="EC" id="3.1.3.2" evidence="3"/>
<evidence type="ECO:0000256" key="6">
    <source>
        <dbReference type="ARBA" id="ARBA00023157"/>
    </source>
</evidence>
<comment type="catalytic activity">
    <reaction evidence="1">
        <text>a phosphate monoester + H2O = an alcohol + phosphate</text>
        <dbReference type="Rhea" id="RHEA:15017"/>
        <dbReference type="ChEBI" id="CHEBI:15377"/>
        <dbReference type="ChEBI" id="CHEBI:30879"/>
        <dbReference type="ChEBI" id="CHEBI:43474"/>
        <dbReference type="ChEBI" id="CHEBI:67140"/>
        <dbReference type="EC" id="3.1.3.2"/>
    </reaction>
</comment>
<keyword evidence="5" id="KW-0378">Hydrolase</keyword>
<dbReference type="InterPro" id="IPR033379">
    <property type="entry name" value="Acid_Pase_AS"/>
</dbReference>
<evidence type="ECO:0000256" key="8">
    <source>
        <dbReference type="SAM" id="SignalP"/>
    </source>
</evidence>
<dbReference type="CDD" id="cd07061">
    <property type="entry name" value="HP_HAP_like"/>
    <property type="match status" value="1"/>
</dbReference>
<feature type="chain" id="PRO_5036262249" description="acid phosphatase" evidence="8">
    <location>
        <begin position="21"/>
        <end position="446"/>
    </location>
</feature>
<evidence type="ECO:0000256" key="2">
    <source>
        <dbReference type="ARBA" id="ARBA00005375"/>
    </source>
</evidence>
<evidence type="ECO:0000256" key="1">
    <source>
        <dbReference type="ARBA" id="ARBA00000032"/>
    </source>
</evidence>
<sequence>MSVVLIVSLLPLLLIGRSVSDCDDIECNQIEEYPDSSVVFSAVIFRHGDRAPELPEVYANDPYKSEERYWPGGFGNLLKRGRQREYTLGKFLRHRYSMLLPETYYYHDINVTSSDLDRTITSALCVLAGLYLPQAYDHDMDSDIVAPVIPVHAINMNNDMYIMFKKNCPRYAKELDSARELKYNETLSQGMGPVYDYLTKYTGQTIDCITDVNRIHTALLIQREQGYPAPAWTQGPQYPLQQIEYIGGLSFYVRANSKVQQRLAGGPLVTKIIDAMLNKRNGSLSPDYKMMLFSGHDTTVSIILHTLGYDKVVKPDFGSSIIFELHCINNQYYVKVFFKPSGFSNQMIPVQFPSCHLPTMCSLDEFKAVHEHVRISIDQWLHECRDGFDGMSNGFNKYQLIGLIQKLCSGSPHLFKSEFLELPTTEADGSHLNRSQNVNKEATIKF</sequence>
<keyword evidence="4 8" id="KW-0732">Signal</keyword>
<feature type="signal peptide" evidence="8">
    <location>
        <begin position="1"/>
        <end position="20"/>
    </location>
</feature>
<reference evidence="9" key="1">
    <citation type="submission" date="2021-05" db="EMBL/GenBank/DDBJ databases">
        <authorList>
            <person name="Alioto T."/>
            <person name="Alioto T."/>
            <person name="Gomez Garrido J."/>
        </authorList>
    </citation>
    <scope>NUCLEOTIDE SEQUENCE</scope>
</reference>
<evidence type="ECO:0000256" key="5">
    <source>
        <dbReference type="ARBA" id="ARBA00022801"/>
    </source>
</evidence>
<keyword evidence="6" id="KW-1015">Disulfide bond</keyword>
<dbReference type="SUPFAM" id="SSF53254">
    <property type="entry name" value="Phosphoglycerate mutase-like"/>
    <property type="match status" value="1"/>
</dbReference>
<dbReference type="EMBL" id="HBUF01351829">
    <property type="protein sequence ID" value="CAG6714455.1"/>
    <property type="molecule type" value="Transcribed_RNA"/>
</dbReference>
<evidence type="ECO:0000313" key="9">
    <source>
        <dbReference type="EMBL" id="CAG6714458.1"/>
    </source>
</evidence>
<dbReference type="GO" id="GO:0003993">
    <property type="term" value="F:acid phosphatase activity"/>
    <property type="evidence" value="ECO:0007669"/>
    <property type="project" value="UniProtKB-EC"/>
</dbReference>
<dbReference type="EMBL" id="HBUF01351831">
    <property type="protein sequence ID" value="CAG6714461.1"/>
    <property type="molecule type" value="Transcribed_RNA"/>
</dbReference>
<accession>A0A8D8UYD7</accession>
<name>A0A8D8UYD7_9HEMI</name>
<proteinExistence type="inferred from homology"/>
<keyword evidence="7" id="KW-0325">Glycoprotein</keyword>
<evidence type="ECO:0000256" key="7">
    <source>
        <dbReference type="ARBA" id="ARBA00023180"/>
    </source>
</evidence>
<dbReference type="Gene3D" id="3.40.50.1240">
    <property type="entry name" value="Phosphoglycerate mutase-like"/>
    <property type="match status" value="1"/>
</dbReference>
<dbReference type="PROSITE" id="PS00778">
    <property type="entry name" value="HIS_ACID_PHOSPHAT_2"/>
    <property type="match status" value="1"/>
</dbReference>
<dbReference type="EMBL" id="HBUF01351834">
    <property type="protein sequence ID" value="CAG6714469.1"/>
    <property type="molecule type" value="Transcribed_RNA"/>
</dbReference>